<feature type="region of interest" description="Disordered" evidence="1">
    <location>
        <begin position="1"/>
        <end position="36"/>
    </location>
</feature>
<protein>
    <submittedName>
        <fullName evidence="2">Uncharacterized protein</fullName>
    </submittedName>
</protein>
<comment type="caution">
    <text evidence="2">The sequence shown here is derived from an EMBL/GenBank/DDBJ whole genome shotgun (WGS) entry which is preliminary data.</text>
</comment>
<sequence>MPLGACPWSASTLSSLPSAVSEQNQTDGKTQRTEKKAAMAARTTILSEEI</sequence>
<accession>A0ABQ3VNA0</accession>
<dbReference type="EMBL" id="BNJJ01000015">
    <property type="protein sequence ID" value="GHO87184.1"/>
    <property type="molecule type" value="Genomic_DNA"/>
</dbReference>
<dbReference type="Proteomes" id="UP000635565">
    <property type="component" value="Unassembled WGS sequence"/>
</dbReference>
<evidence type="ECO:0000256" key="1">
    <source>
        <dbReference type="SAM" id="MobiDB-lite"/>
    </source>
</evidence>
<feature type="compositionally biased region" description="Polar residues" evidence="1">
    <location>
        <begin position="9"/>
        <end position="28"/>
    </location>
</feature>
<proteinExistence type="predicted"/>
<organism evidence="2 3">
    <name type="scientific">Dictyobacter formicarum</name>
    <dbReference type="NCBI Taxonomy" id="2778368"/>
    <lineage>
        <taxon>Bacteria</taxon>
        <taxon>Bacillati</taxon>
        <taxon>Chloroflexota</taxon>
        <taxon>Ktedonobacteria</taxon>
        <taxon>Ktedonobacterales</taxon>
        <taxon>Dictyobacteraceae</taxon>
        <taxon>Dictyobacter</taxon>
    </lineage>
</organism>
<reference evidence="2 3" key="1">
    <citation type="journal article" date="2021" name="Int. J. Syst. Evol. Microbiol.">
        <title>Reticulibacter mediterranei gen. nov., sp. nov., within the new family Reticulibacteraceae fam. nov., and Ktedonospora formicarum gen. nov., sp. nov., Ktedonobacter robiniae sp. nov., Dictyobacter formicarum sp. nov. and Dictyobacter arantiisoli sp. nov., belonging to the class Ktedonobacteria.</title>
        <authorList>
            <person name="Yabe S."/>
            <person name="Zheng Y."/>
            <person name="Wang C.M."/>
            <person name="Sakai Y."/>
            <person name="Abe K."/>
            <person name="Yokota A."/>
            <person name="Donadio S."/>
            <person name="Cavaletti L."/>
            <person name="Monciardini P."/>
        </authorList>
    </citation>
    <scope>NUCLEOTIDE SEQUENCE [LARGE SCALE GENOMIC DNA]</scope>
    <source>
        <strain evidence="2 3">SOSP1-9</strain>
    </source>
</reference>
<evidence type="ECO:0000313" key="2">
    <source>
        <dbReference type="EMBL" id="GHO87184.1"/>
    </source>
</evidence>
<gene>
    <name evidence="2" type="ORF">KSZ_51900</name>
</gene>
<evidence type="ECO:0000313" key="3">
    <source>
        <dbReference type="Proteomes" id="UP000635565"/>
    </source>
</evidence>
<keyword evidence="3" id="KW-1185">Reference proteome</keyword>
<name>A0ABQ3VNA0_9CHLR</name>